<feature type="chain" id="PRO_5003240822" evidence="1">
    <location>
        <begin position="19"/>
        <end position="72"/>
    </location>
</feature>
<dbReference type="KEGG" id="dpx:DAPPUDRAFT_313178"/>
<keyword evidence="1" id="KW-0732">Signal</keyword>
<dbReference type="HOGENOM" id="CLU_2724805_0_0_1"/>
<reference evidence="2 3" key="1">
    <citation type="journal article" date="2011" name="Science">
        <title>The ecoresponsive genome of Daphnia pulex.</title>
        <authorList>
            <person name="Colbourne J.K."/>
            <person name="Pfrender M.E."/>
            <person name="Gilbert D."/>
            <person name="Thomas W.K."/>
            <person name="Tucker A."/>
            <person name="Oakley T.H."/>
            <person name="Tokishita S."/>
            <person name="Aerts A."/>
            <person name="Arnold G.J."/>
            <person name="Basu M.K."/>
            <person name="Bauer D.J."/>
            <person name="Caceres C.E."/>
            <person name="Carmel L."/>
            <person name="Casola C."/>
            <person name="Choi J.H."/>
            <person name="Detter J.C."/>
            <person name="Dong Q."/>
            <person name="Dusheyko S."/>
            <person name="Eads B.D."/>
            <person name="Frohlich T."/>
            <person name="Geiler-Samerotte K.A."/>
            <person name="Gerlach D."/>
            <person name="Hatcher P."/>
            <person name="Jogdeo S."/>
            <person name="Krijgsveld J."/>
            <person name="Kriventseva E.V."/>
            <person name="Kultz D."/>
            <person name="Laforsch C."/>
            <person name="Lindquist E."/>
            <person name="Lopez J."/>
            <person name="Manak J.R."/>
            <person name="Muller J."/>
            <person name="Pangilinan J."/>
            <person name="Patwardhan R.P."/>
            <person name="Pitluck S."/>
            <person name="Pritham E.J."/>
            <person name="Rechtsteiner A."/>
            <person name="Rho M."/>
            <person name="Rogozin I.B."/>
            <person name="Sakarya O."/>
            <person name="Salamov A."/>
            <person name="Schaack S."/>
            <person name="Shapiro H."/>
            <person name="Shiga Y."/>
            <person name="Skalitzky C."/>
            <person name="Smith Z."/>
            <person name="Souvorov A."/>
            <person name="Sung W."/>
            <person name="Tang Z."/>
            <person name="Tsuchiya D."/>
            <person name="Tu H."/>
            <person name="Vos H."/>
            <person name="Wang M."/>
            <person name="Wolf Y.I."/>
            <person name="Yamagata H."/>
            <person name="Yamada T."/>
            <person name="Ye Y."/>
            <person name="Shaw J.R."/>
            <person name="Andrews J."/>
            <person name="Crease T.J."/>
            <person name="Tang H."/>
            <person name="Lucas S.M."/>
            <person name="Robertson H.M."/>
            <person name="Bork P."/>
            <person name="Koonin E.V."/>
            <person name="Zdobnov E.M."/>
            <person name="Grigoriev I.V."/>
            <person name="Lynch M."/>
            <person name="Boore J.L."/>
        </authorList>
    </citation>
    <scope>NUCLEOTIDE SEQUENCE [LARGE SCALE GENOMIC DNA]</scope>
</reference>
<evidence type="ECO:0000256" key="1">
    <source>
        <dbReference type="SAM" id="SignalP"/>
    </source>
</evidence>
<proteinExistence type="predicted"/>
<dbReference type="InParanoid" id="E9G334"/>
<keyword evidence="3" id="KW-1185">Reference proteome</keyword>
<sequence>MVKVCLKLFLLLLSLVGWFSPPNLYLDSTKKPLTAASHITTDEIPKIVEEILYTATFTVLMAIDDLRLRDAT</sequence>
<dbReference type="Proteomes" id="UP000000305">
    <property type="component" value="Unassembled WGS sequence"/>
</dbReference>
<organism evidence="2 3">
    <name type="scientific">Daphnia pulex</name>
    <name type="common">Water flea</name>
    <dbReference type="NCBI Taxonomy" id="6669"/>
    <lineage>
        <taxon>Eukaryota</taxon>
        <taxon>Metazoa</taxon>
        <taxon>Ecdysozoa</taxon>
        <taxon>Arthropoda</taxon>
        <taxon>Crustacea</taxon>
        <taxon>Branchiopoda</taxon>
        <taxon>Diplostraca</taxon>
        <taxon>Cladocera</taxon>
        <taxon>Anomopoda</taxon>
        <taxon>Daphniidae</taxon>
        <taxon>Daphnia</taxon>
    </lineage>
</organism>
<gene>
    <name evidence="2" type="ORF">DAPPUDRAFT_313178</name>
</gene>
<accession>E9G334</accession>
<dbReference type="EMBL" id="GL732530">
    <property type="protein sequence ID" value="EFX86147.1"/>
    <property type="molecule type" value="Genomic_DNA"/>
</dbReference>
<dbReference type="AlphaFoldDB" id="E9G334"/>
<name>E9G334_DAPPU</name>
<evidence type="ECO:0000313" key="2">
    <source>
        <dbReference type="EMBL" id="EFX86147.1"/>
    </source>
</evidence>
<evidence type="ECO:0000313" key="3">
    <source>
        <dbReference type="Proteomes" id="UP000000305"/>
    </source>
</evidence>
<feature type="signal peptide" evidence="1">
    <location>
        <begin position="1"/>
        <end position="18"/>
    </location>
</feature>
<protein>
    <submittedName>
        <fullName evidence="2">Uncharacterized protein</fullName>
    </submittedName>
</protein>